<feature type="signal peptide" evidence="10">
    <location>
        <begin position="1"/>
        <end position="23"/>
    </location>
</feature>
<dbReference type="InterPro" id="IPR050286">
    <property type="entry name" value="G_neg_Bact_CarbUptk_Porin"/>
</dbReference>
<evidence type="ECO:0000256" key="7">
    <source>
        <dbReference type="ARBA" id="ARBA00023114"/>
    </source>
</evidence>
<evidence type="ECO:0000256" key="10">
    <source>
        <dbReference type="SAM" id="SignalP"/>
    </source>
</evidence>
<evidence type="ECO:0000256" key="9">
    <source>
        <dbReference type="ARBA" id="ARBA00023237"/>
    </source>
</evidence>
<comment type="subcellular location">
    <subcellularLocation>
        <location evidence="1">Cell outer membrane</location>
        <topology evidence="1">Multi-pass membrane protein</topology>
    </subcellularLocation>
</comment>
<dbReference type="GO" id="GO:0009279">
    <property type="term" value="C:cell outer membrane"/>
    <property type="evidence" value="ECO:0007669"/>
    <property type="project" value="UniProtKB-SubCell"/>
</dbReference>
<evidence type="ECO:0000256" key="5">
    <source>
        <dbReference type="ARBA" id="ARBA00022692"/>
    </source>
</evidence>
<evidence type="ECO:0000256" key="2">
    <source>
        <dbReference type="ARBA" id="ARBA00007055"/>
    </source>
</evidence>
<dbReference type="OrthoDB" id="106611at2"/>
<keyword evidence="4" id="KW-1134">Transmembrane beta strand</keyword>
<proteinExistence type="inferred from homology"/>
<dbReference type="GO" id="GO:0015144">
    <property type="term" value="F:carbohydrate transmembrane transporter activity"/>
    <property type="evidence" value="ECO:0007669"/>
    <property type="project" value="TreeGrafter"/>
</dbReference>
<comment type="similarity">
    <text evidence="2">Belongs to the porin LamB (TC 1.B.3) family.</text>
</comment>
<evidence type="ECO:0000256" key="4">
    <source>
        <dbReference type="ARBA" id="ARBA00022452"/>
    </source>
</evidence>
<reference evidence="11 12" key="1">
    <citation type="submission" date="2018-10" db="EMBL/GenBank/DDBJ databases">
        <title>Draft genome sequence of Aquitalea MWU14-2217 isolated from a wild cranberry bog in Provincetown, Massachusetts.</title>
        <authorList>
            <person name="Ebadzadsahrai G."/>
            <person name="Soby S."/>
        </authorList>
    </citation>
    <scope>NUCLEOTIDE SEQUENCE [LARGE SCALE GENOMIC DNA]</scope>
    <source>
        <strain evidence="11 12">MWU14-2217</strain>
    </source>
</reference>
<dbReference type="RefSeq" id="WP_103523349.1">
    <property type="nucleotide sequence ID" value="NZ_JAIZDC010000006.1"/>
</dbReference>
<evidence type="ECO:0000256" key="1">
    <source>
        <dbReference type="ARBA" id="ARBA00004571"/>
    </source>
</evidence>
<keyword evidence="9" id="KW-0998">Cell outer membrane</keyword>
<feature type="chain" id="PRO_5019292638" evidence="10">
    <location>
        <begin position="24"/>
        <end position="431"/>
    </location>
</feature>
<keyword evidence="5" id="KW-0812">Transmembrane</keyword>
<dbReference type="GO" id="GO:0015288">
    <property type="term" value="F:porin activity"/>
    <property type="evidence" value="ECO:0007669"/>
    <property type="project" value="UniProtKB-KW"/>
</dbReference>
<keyword evidence="8" id="KW-0472">Membrane</keyword>
<sequence>MTTTPSTIVLSALLLGLSGAAMATDSTSGGSTPSAEQLGSAMKQALEDNGFSFDGYFRSGFYSGSKDEPRGQYQLGGDLQHFRLGNEGDTYGEFGIGKKWSGSGGVSWGVYAMPTFYSYDPVIGDSGSTSKTSAAQLYAYLSGLAFAPELTFWAGQRYHRIQDIHILDNWLMQDGDNYGAGVDGIAIGHSARLNVSLSSSGNYANSNATLNNARRVNFQLINIASNPGGKLALTGGVISGDFAMGKAGSAWGLLHNQQDFLVTGLQNALFLQTASGHASLSGEFYNLDSAGAAQPGARQNRLAEVLSWQRGRFGGQAVFGYQTVAPDHAAKYRDVSLGGRLSYGLAANIKLLGEVGLTSRNTDGQDTQQLNKATLALAFAPDTDFWSRPEFRLYVSRFNWNDAAALANASTFASNGRRNATTLGAQIEAWW</sequence>
<keyword evidence="6" id="KW-0406">Ion transport</keyword>
<dbReference type="Gene3D" id="2.40.170.10">
    <property type="entry name" value="Porin, LamB type"/>
    <property type="match status" value="1"/>
</dbReference>
<dbReference type="GO" id="GO:0006811">
    <property type="term" value="P:monoatomic ion transport"/>
    <property type="evidence" value="ECO:0007669"/>
    <property type="project" value="UniProtKB-KW"/>
</dbReference>
<protein>
    <submittedName>
        <fullName evidence="11">Carbohydrate porin</fullName>
    </submittedName>
</protein>
<dbReference type="AlphaFoldDB" id="A0A454JMJ6"/>
<name>A0A454JMJ6_9NEIS</name>
<evidence type="ECO:0000256" key="8">
    <source>
        <dbReference type="ARBA" id="ARBA00023136"/>
    </source>
</evidence>
<organism evidence="11 12">
    <name type="scientific">Aquitalea palustris</name>
    <dbReference type="NCBI Taxonomy" id="2480983"/>
    <lineage>
        <taxon>Bacteria</taxon>
        <taxon>Pseudomonadati</taxon>
        <taxon>Pseudomonadota</taxon>
        <taxon>Betaproteobacteria</taxon>
        <taxon>Neisseriales</taxon>
        <taxon>Chromobacteriaceae</taxon>
        <taxon>Aquitalea</taxon>
    </lineage>
</organism>
<keyword evidence="10" id="KW-0732">Signal</keyword>
<dbReference type="Pfam" id="PF02264">
    <property type="entry name" value="LamB"/>
    <property type="match status" value="1"/>
</dbReference>
<keyword evidence="7" id="KW-0626">Porin</keyword>
<evidence type="ECO:0000256" key="3">
    <source>
        <dbReference type="ARBA" id="ARBA00022448"/>
    </source>
</evidence>
<comment type="caution">
    <text evidence="11">The sequence shown here is derived from an EMBL/GenBank/DDBJ whole genome shotgun (WGS) entry which is preliminary data.</text>
</comment>
<gene>
    <name evidence="11" type="ORF">EAY64_03220</name>
</gene>
<dbReference type="GO" id="GO:0046930">
    <property type="term" value="C:pore complex"/>
    <property type="evidence" value="ECO:0007669"/>
    <property type="project" value="UniProtKB-KW"/>
</dbReference>
<keyword evidence="12" id="KW-1185">Reference proteome</keyword>
<dbReference type="InterPro" id="IPR003192">
    <property type="entry name" value="Porin_LamB"/>
</dbReference>
<dbReference type="SUPFAM" id="SSF56935">
    <property type="entry name" value="Porins"/>
    <property type="match status" value="1"/>
</dbReference>
<dbReference type="Proteomes" id="UP000274139">
    <property type="component" value="Unassembled WGS sequence"/>
</dbReference>
<evidence type="ECO:0000313" key="11">
    <source>
        <dbReference type="EMBL" id="RMD01170.1"/>
    </source>
</evidence>
<evidence type="ECO:0000256" key="6">
    <source>
        <dbReference type="ARBA" id="ARBA00023065"/>
    </source>
</evidence>
<dbReference type="PANTHER" id="PTHR38762:SF1">
    <property type="entry name" value="CRYPTIC OUTER MEMBRANE PORIN BGLH-RELATED"/>
    <property type="match status" value="1"/>
</dbReference>
<dbReference type="EMBL" id="RFAR01000009">
    <property type="protein sequence ID" value="RMD01170.1"/>
    <property type="molecule type" value="Genomic_DNA"/>
</dbReference>
<keyword evidence="3" id="KW-0813">Transport</keyword>
<dbReference type="PANTHER" id="PTHR38762">
    <property type="entry name" value="CRYPTIC OUTER MEMBRANE PORIN BGLH-RELATED"/>
    <property type="match status" value="1"/>
</dbReference>
<dbReference type="GO" id="GO:0015774">
    <property type="term" value="P:polysaccharide transport"/>
    <property type="evidence" value="ECO:0007669"/>
    <property type="project" value="TreeGrafter"/>
</dbReference>
<dbReference type="InterPro" id="IPR036998">
    <property type="entry name" value="Porin_LamB_sf"/>
</dbReference>
<accession>A0A454JMJ6</accession>
<evidence type="ECO:0000313" key="12">
    <source>
        <dbReference type="Proteomes" id="UP000274139"/>
    </source>
</evidence>